<gene>
    <name evidence="8" type="ORF">TMS3_0121180</name>
</gene>
<comment type="similarity">
    <text evidence="1 6">Belongs to the glutaredoxin family.</text>
</comment>
<organism evidence="8 9">
    <name type="scientific">Pseudomonas taeanensis MS-3</name>
    <dbReference type="NCBI Taxonomy" id="1395571"/>
    <lineage>
        <taxon>Bacteria</taxon>
        <taxon>Pseudomonadati</taxon>
        <taxon>Pseudomonadota</taxon>
        <taxon>Gammaproteobacteria</taxon>
        <taxon>Pseudomonadales</taxon>
        <taxon>Pseudomonadaceae</taxon>
        <taxon>Pseudomonas</taxon>
    </lineage>
</organism>
<accession>A0A0A1YGG6</accession>
<dbReference type="GO" id="GO:0034599">
    <property type="term" value="P:cellular response to oxidative stress"/>
    <property type="evidence" value="ECO:0007669"/>
    <property type="project" value="TreeGrafter"/>
</dbReference>
<dbReference type="eggNOG" id="COG0695">
    <property type="taxonomic scope" value="Bacteria"/>
</dbReference>
<comment type="function">
    <text evidence="6">Has a glutathione-disulfide oxidoreductase activity in the presence of NADPH and glutathione reductase. Reduces low molecular weight disulfides and proteins.</text>
</comment>
<keyword evidence="5 6" id="KW-0676">Redox-active center</keyword>
<proteinExistence type="inferred from homology"/>
<evidence type="ECO:0000256" key="4">
    <source>
        <dbReference type="ARBA" id="ARBA00023157"/>
    </source>
</evidence>
<evidence type="ECO:0000256" key="5">
    <source>
        <dbReference type="ARBA" id="ARBA00023284"/>
    </source>
</evidence>
<reference evidence="8 9" key="1">
    <citation type="journal article" date="2014" name="Genome Announc.">
        <title>Draft Genome Sequence of Petroleum Oil-Degrading Marine Bacterium Pseudomonas taeanensis Strain MS-3, Isolated from a Crude Oil-Contaminated Seashore.</title>
        <authorList>
            <person name="Lee S.Y."/>
            <person name="Kim S.H."/>
            <person name="Lee D.G."/>
            <person name="Shin S."/>
            <person name="Yun S.H."/>
            <person name="Choi C.W."/>
            <person name="Chung Y.H."/>
            <person name="Choi J.S."/>
            <person name="Kahng H.Y."/>
            <person name="Kim S.I."/>
        </authorList>
    </citation>
    <scope>NUCLEOTIDE SEQUENCE [LARGE SCALE GENOMIC DNA]</scope>
    <source>
        <strain evidence="8 9">MS-3</strain>
    </source>
</reference>
<comment type="caution">
    <text evidence="8">The sequence shown here is derived from an EMBL/GenBank/DDBJ whole genome shotgun (WGS) entry which is preliminary data.</text>
</comment>
<dbReference type="AlphaFoldDB" id="A0A0A1YGG6"/>
<dbReference type="RefSeq" id="WP_025167188.1">
    <property type="nucleotide sequence ID" value="NZ_AWSQ01000009.1"/>
</dbReference>
<dbReference type="Pfam" id="PF00462">
    <property type="entry name" value="Glutaredoxin"/>
    <property type="match status" value="1"/>
</dbReference>
<dbReference type="PRINTS" id="PR00160">
    <property type="entry name" value="GLUTAREDOXIN"/>
</dbReference>
<dbReference type="NCBIfam" id="TIGR02181">
    <property type="entry name" value="GRX_bact"/>
    <property type="match status" value="1"/>
</dbReference>
<dbReference type="GO" id="GO:0045454">
    <property type="term" value="P:cell redox homeostasis"/>
    <property type="evidence" value="ECO:0007669"/>
    <property type="project" value="InterPro"/>
</dbReference>
<keyword evidence="6" id="KW-0963">Cytoplasm</keyword>
<keyword evidence="2 6" id="KW-0813">Transport</keyword>
<dbReference type="STRING" id="1395571.TMS3_0121180"/>
<dbReference type="InterPro" id="IPR011900">
    <property type="entry name" value="GRX_bact"/>
</dbReference>
<dbReference type="OrthoDB" id="9814618at2"/>
<dbReference type="InterPro" id="IPR002109">
    <property type="entry name" value="Glutaredoxin"/>
</dbReference>
<dbReference type="PANTHER" id="PTHR45694">
    <property type="entry name" value="GLUTAREDOXIN 2"/>
    <property type="match status" value="1"/>
</dbReference>
<dbReference type="PROSITE" id="PS00195">
    <property type="entry name" value="GLUTAREDOXIN_1"/>
    <property type="match status" value="1"/>
</dbReference>
<protein>
    <recommendedName>
        <fullName evidence="6">Glutaredoxin</fullName>
    </recommendedName>
</protein>
<sequence length="85" mass="9542">MSQVTMYSTQRCPFCLMAEQLLTRKGIDQLTKIRVDSDPSELDRMITLTGRRSVPQLFIGERHIGGYDDLVKLDQAGELDALLAA</sequence>
<dbReference type="CDD" id="cd03418">
    <property type="entry name" value="GRX_GRXb_1_3_like"/>
    <property type="match status" value="1"/>
</dbReference>
<evidence type="ECO:0000256" key="1">
    <source>
        <dbReference type="ARBA" id="ARBA00007787"/>
    </source>
</evidence>
<dbReference type="SUPFAM" id="SSF52833">
    <property type="entry name" value="Thioredoxin-like"/>
    <property type="match status" value="1"/>
</dbReference>
<dbReference type="Gene3D" id="3.40.30.10">
    <property type="entry name" value="Glutaredoxin"/>
    <property type="match status" value="1"/>
</dbReference>
<dbReference type="InterPro" id="IPR014025">
    <property type="entry name" value="Glutaredoxin_subgr"/>
</dbReference>
<evidence type="ECO:0000313" key="9">
    <source>
        <dbReference type="Proteomes" id="UP000030063"/>
    </source>
</evidence>
<dbReference type="InterPro" id="IPR011767">
    <property type="entry name" value="GLR_AS"/>
</dbReference>
<keyword evidence="4" id="KW-1015">Disulfide bond</keyword>
<evidence type="ECO:0000256" key="3">
    <source>
        <dbReference type="ARBA" id="ARBA00022982"/>
    </source>
</evidence>
<dbReference type="Proteomes" id="UP000030063">
    <property type="component" value="Unassembled WGS sequence"/>
</dbReference>
<dbReference type="InterPro" id="IPR036249">
    <property type="entry name" value="Thioredoxin-like_sf"/>
</dbReference>
<evidence type="ECO:0000256" key="6">
    <source>
        <dbReference type="RuleBase" id="RU364065"/>
    </source>
</evidence>
<dbReference type="EMBL" id="AWSQ01000009">
    <property type="protein sequence ID" value="KFX67729.1"/>
    <property type="molecule type" value="Genomic_DNA"/>
</dbReference>
<evidence type="ECO:0000313" key="8">
    <source>
        <dbReference type="EMBL" id="KFX67729.1"/>
    </source>
</evidence>
<name>A0A0A1YGG6_9PSED</name>
<keyword evidence="9" id="KW-1185">Reference proteome</keyword>
<keyword evidence="3 6" id="KW-0249">Electron transport</keyword>
<dbReference type="PROSITE" id="PS51354">
    <property type="entry name" value="GLUTAREDOXIN_2"/>
    <property type="match status" value="1"/>
</dbReference>
<dbReference type="PANTHER" id="PTHR45694:SF18">
    <property type="entry name" value="GLUTAREDOXIN-1-RELATED"/>
    <property type="match status" value="1"/>
</dbReference>
<feature type="domain" description="Glutaredoxin" evidence="7">
    <location>
        <begin position="4"/>
        <end position="64"/>
    </location>
</feature>
<dbReference type="GO" id="GO:0005737">
    <property type="term" value="C:cytoplasm"/>
    <property type="evidence" value="ECO:0007669"/>
    <property type="project" value="TreeGrafter"/>
</dbReference>
<evidence type="ECO:0000256" key="2">
    <source>
        <dbReference type="ARBA" id="ARBA00022448"/>
    </source>
</evidence>
<evidence type="ECO:0000259" key="7">
    <source>
        <dbReference type="Pfam" id="PF00462"/>
    </source>
</evidence>
<dbReference type="GO" id="GO:0015038">
    <property type="term" value="F:glutathione disulfide oxidoreductase activity"/>
    <property type="evidence" value="ECO:0007669"/>
    <property type="project" value="UniProtKB-UniRule"/>
</dbReference>